<gene>
    <name evidence="3" type="ORF">DAPPUDRAFT_237275</name>
</gene>
<dbReference type="HOGENOM" id="CLU_855956_0_0_1"/>
<feature type="region of interest" description="Disordered" evidence="1">
    <location>
        <begin position="289"/>
        <end position="308"/>
    </location>
</feature>
<organism evidence="3 4">
    <name type="scientific">Daphnia pulex</name>
    <name type="common">Water flea</name>
    <dbReference type="NCBI Taxonomy" id="6669"/>
    <lineage>
        <taxon>Eukaryota</taxon>
        <taxon>Metazoa</taxon>
        <taxon>Ecdysozoa</taxon>
        <taxon>Arthropoda</taxon>
        <taxon>Crustacea</taxon>
        <taxon>Branchiopoda</taxon>
        <taxon>Diplostraca</taxon>
        <taxon>Cladocera</taxon>
        <taxon>Anomopoda</taxon>
        <taxon>Daphniidae</taxon>
        <taxon>Daphnia</taxon>
    </lineage>
</organism>
<accession>E9G3I7</accession>
<dbReference type="EMBL" id="GL732531">
    <property type="protein sequence ID" value="EFX85780.1"/>
    <property type="molecule type" value="Genomic_DNA"/>
</dbReference>
<feature type="signal peptide" evidence="2">
    <location>
        <begin position="1"/>
        <end position="23"/>
    </location>
</feature>
<sequence length="346" mass="37932">MNFLTMRSSTACLFLLHLSSCYAGPVRSPRTSAVKLHDVLANIQGVARNDQPSQIQDYFIPIEENNRDLSDTTNEPFVDQSAFQDFGVQEPEMVTDALTYFSLPAVYNGGTEQPALPLDAKVIHSDLLNSGSIETEILSDVQEPTQNLEEAHSEIVGEQETVMDHLVVLPMETTELYHLPTVAAPSDPAELPLMYPLVRVPTAPSATSATVADSLLETILPSTTEKVEISSSPEALYHSSVSSGPEQWISVDALPLELDPKAQTTSSSLITDSQIIQVDQPKCHSNISYEPIAADNPNGKESNSSGLPFGSHRCSKLRELRFPTVSNTKENFGVQINWDEFMFCYS</sequence>
<proteinExistence type="predicted"/>
<dbReference type="KEGG" id="dpx:DAPPUDRAFT_237275"/>
<keyword evidence="4" id="KW-1185">Reference proteome</keyword>
<name>E9G3I7_DAPPU</name>
<protein>
    <submittedName>
        <fullName evidence="3">Uncharacterized protein</fullName>
    </submittedName>
</protein>
<evidence type="ECO:0000313" key="3">
    <source>
        <dbReference type="EMBL" id="EFX85780.1"/>
    </source>
</evidence>
<dbReference type="InParanoid" id="E9G3I7"/>
<reference evidence="3 4" key="1">
    <citation type="journal article" date="2011" name="Science">
        <title>The ecoresponsive genome of Daphnia pulex.</title>
        <authorList>
            <person name="Colbourne J.K."/>
            <person name="Pfrender M.E."/>
            <person name="Gilbert D."/>
            <person name="Thomas W.K."/>
            <person name="Tucker A."/>
            <person name="Oakley T.H."/>
            <person name="Tokishita S."/>
            <person name="Aerts A."/>
            <person name="Arnold G.J."/>
            <person name="Basu M.K."/>
            <person name="Bauer D.J."/>
            <person name="Caceres C.E."/>
            <person name="Carmel L."/>
            <person name="Casola C."/>
            <person name="Choi J.H."/>
            <person name="Detter J.C."/>
            <person name="Dong Q."/>
            <person name="Dusheyko S."/>
            <person name="Eads B.D."/>
            <person name="Frohlich T."/>
            <person name="Geiler-Samerotte K.A."/>
            <person name="Gerlach D."/>
            <person name="Hatcher P."/>
            <person name="Jogdeo S."/>
            <person name="Krijgsveld J."/>
            <person name="Kriventseva E.V."/>
            <person name="Kultz D."/>
            <person name="Laforsch C."/>
            <person name="Lindquist E."/>
            <person name="Lopez J."/>
            <person name="Manak J.R."/>
            <person name="Muller J."/>
            <person name="Pangilinan J."/>
            <person name="Patwardhan R.P."/>
            <person name="Pitluck S."/>
            <person name="Pritham E.J."/>
            <person name="Rechtsteiner A."/>
            <person name="Rho M."/>
            <person name="Rogozin I.B."/>
            <person name="Sakarya O."/>
            <person name="Salamov A."/>
            <person name="Schaack S."/>
            <person name="Shapiro H."/>
            <person name="Shiga Y."/>
            <person name="Skalitzky C."/>
            <person name="Smith Z."/>
            <person name="Souvorov A."/>
            <person name="Sung W."/>
            <person name="Tang Z."/>
            <person name="Tsuchiya D."/>
            <person name="Tu H."/>
            <person name="Vos H."/>
            <person name="Wang M."/>
            <person name="Wolf Y.I."/>
            <person name="Yamagata H."/>
            <person name="Yamada T."/>
            <person name="Ye Y."/>
            <person name="Shaw J.R."/>
            <person name="Andrews J."/>
            <person name="Crease T.J."/>
            <person name="Tang H."/>
            <person name="Lucas S.M."/>
            <person name="Robertson H.M."/>
            <person name="Bork P."/>
            <person name="Koonin E.V."/>
            <person name="Zdobnov E.M."/>
            <person name="Grigoriev I.V."/>
            <person name="Lynch M."/>
            <person name="Boore J.L."/>
        </authorList>
    </citation>
    <scope>NUCLEOTIDE SEQUENCE [LARGE SCALE GENOMIC DNA]</scope>
</reference>
<evidence type="ECO:0000256" key="1">
    <source>
        <dbReference type="SAM" id="MobiDB-lite"/>
    </source>
</evidence>
<evidence type="ECO:0000313" key="4">
    <source>
        <dbReference type="Proteomes" id="UP000000305"/>
    </source>
</evidence>
<feature type="chain" id="PRO_5003239996" evidence="2">
    <location>
        <begin position="24"/>
        <end position="346"/>
    </location>
</feature>
<evidence type="ECO:0000256" key="2">
    <source>
        <dbReference type="SAM" id="SignalP"/>
    </source>
</evidence>
<dbReference type="AlphaFoldDB" id="E9G3I7"/>
<dbReference type="OrthoDB" id="6340241at2759"/>
<dbReference type="Proteomes" id="UP000000305">
    <property type="component" value="Unassembled WGS sequence"/>
</dbReference>
<keyword evidence="2" id="KW-0732">Signal</keyword>